<dbReference type="GO" id="GO:0055088">
    <property type="term" value="P:lipid homeostasis"/>
    <property type="evidence" value="ECO:0007669"/>
    <property type="project" value="TreeGrafter"/>
</dbReference>
<dbReference type="EMBL" id="LNIX01000002">
    <property type="protein sequence ID" value="OXA60946.1"/>
    <property type="molecule type" value="Genomic_DNA"/>
</dbReference>
<dbReference type="PANTHER" id="PTHR42886:SF29">
    <property type="entry name" value="PUMMELIG, ISOFORM A"/>
    <property type="match status" value="1"/>
</dbReference>
<dbReference type="InterPro" id="IPR000073">
    <property type="entry name" value="AB_hydrolase_1"/>
</dbReference>
<gene>
    <name evidence="3" type="ORF">Fcan01_04778</name>
</gene>
<proteinExistence type="inferred from homology"/>
<accession>A0A226EWE4</accession>
<dbReference type="Proteomes" id="UP000198287">
    <property type="component" value="Unassembled WGS sequence"/>
</dbReference>
<dbReference type="AlphaFoldDB" id="A0A226EWE4"/>
<dbReference type="PANTHER" id="PTHR42886">
    <property type="entry name" value="RE40534P-RELATED"/>
    <property type="match status" value="1"/>
</dbReference>
<evidence type="ECO:0000313" key="3">
    <source>
        <dbReference type="EMBL" id="OXA60946.1"/>
    </source>
</evidence>
<reference evidence="3 4" key="1">
    <citation type="submission" date="2015-12" db="EMBL/GenBank/DDBJ databases">
        <title>The genome of Folsomia candida.</title>
        <authorList>
            <person name="Faddeeva A."/>
            <person name="Derks M.F."/>
            <person name="Anvar Y."/>
            <person name="Smit S."/>
            <person name="Van Straalen N."/>
            <person name="Roelofs D."/>
        </authorList>
    </citation>
    <scope>NUCLEOTIDE SEQUENCE [LARGE SCALE GENOMIC DNA]</scope>
    <source>
        <strain evidence="3 4">VU population</strain>
        <tissue evidence="3">Whole body</tissue>
    </source>
</reference>
<dbReference type="InterPro" id="IPR029058">
    <property type="entry name" value="AB_hydrolase_fold"/>
</dbReference>
<dbReference type="OrthoDB" id="7457040at2759"/>
<name>A0A226EWE4_FOLCA</name>
<keyword evidence="4" id="KW-1185">Reference proteome</keyword>
<dbReference type="Pfam" id="PF00561">
    <property type="entry name" value="Abhydrolase_1"/>
    <property type="match status" value="1"/>
</dbReference>
<dbReference type="GO" id="GO:0042171">
    <property type="term" value="F:lysophosphatidic acid acyltransferase activity"/>
    <property type="evidence" value="ECO:0007669"/>
    <property type="project" value="TreeGrafter"/>
</dbReference>
<dbReference type="GO" id="GO:0006654">
    <property type="term" value="P:phosphatidic acid biosynthetic process"/>
    <property type="evidence" value="ECO:0007669"/>
    <property type="project" value="TreeGrafter"/>
</dbReference>
<comment type="caution">
    <text evidence="3">The sequence shown here is derived from an EMBL/GenBank/DDBJ whole genome shotgun (WGS) entry which is preliminary data.</text>
</comment>
<evidence type="ECO:0000313" key="4">
    <source>
        <dbReference type="Proteomes" id="UP000198287"/>
    </source>
</evidence>
<evidence type="ECO:0000256" key="1">
    <source>
        <dbReference type="ARBA" id="ARBA00038097"/>
    </source>
</evidence>
<dbReference type="GO" id="GO:0052689">
    <property type="term" value="F:carboxylic ester hydrolase activity"/>
    <property type="evidence" value="ECO:0007669"/>
    <property type="project" value="TreeGrafter"/>
</dbReference>
<dbReference type="SUPFAM" id="SSF53474">
    <property type="entry name" value="alpha/beta-Hydrolases"/>
    <property type="match status" value="1"/>
</dbReference>
<feature type="domain" description="AB hydrolase-1" evidence="2">
    <location>
        <begin position="102"/>
        <end position="197"/>
    </location>
</feature>
<dbReference type="Gene3D" id="3.40.50.1820">
    <property type="entry name" value="alpha/beta hydrolase"/>
    <property type="match status" value="1"/>
</dbReference>
<keyword evidence="3" id="KW-0378">Hydrolase</keyword>
<protein>
    <submittedName>
        <fullName evidence="3">Abhydrolase domain-containing protein 4</fullName>
    </submittedName>
</protein>
<evidence type="ECO:0000259" key="2">
    <source>
        <dbReference type="Pfam" id="PF00561"/>
    </source>
</evidence>
<comment type="similarity">
    <text evidence="1">Belongs to the peptidase S33 family. ABHD4/ABHD5 subfamily.</text>
</comment>
<organism evidence="3 4">
    <name type="scientific">Folsomia candida</name>
    <name type="common">Springtail</name>
    <dbReference type="NCBI Taxonomy" id="158441"/>
    <lineage>
        <taxon>Eukaryota</taxon>
        <taxon>Metazoa</taxon>
        <taxon>Ecdysozoa</taxon>
        <taxon>Arthropoda</taxon>
        <taxon>Hexapoda</taxon>
        <taxon>Collembola</taxon>
        <taxon>Entomobryomorpha</taxon>
        <taxon>Isotomoidea</taxon>
        <taxon>Isotomidae</taxon>
        <taxon>Proisotominae</taxon>
        <taxon>Folsomia</taxon>
    </lineage>
</organism>
<sequence length="343" mass="38953">MLSLRLIRLHRKQIPRNCIGILTQTTIDIEILFPIRRSYFRWIPTSDKEFAESERKLLTCLKSPYETCFVDAGEVSEFQNLTKLTNIKIQTLAVNKLRQGTPLVLLHGMGLGLGSLLSMINAVSSQYQGPIYALDLPGFGRSTRLNFPTDPKQAEETYIKLLEGWRRALHLTRVSIVGYSLGGFLATSYALKYSDRLLGPLGPLVHRGKKESKLFCRNFEIHARVSGSGKNLSEYLYHCMAANPRQVNFGEAAFRSLMDSIVFAKNPMCQRLYDLRVPMTMVYPQYDWFIPGIPSKELQQLAGRKCPLRIHTIPSTNHETILFAKEVEQLLCDMNAKTEDCSS</sequence>